<organism evidence="1 2">
    <name type="scientific">Paracoccus litorisediminis</name>
    <dbReference type="NCBI Taxonomy" id="2006130"/>
    <lineage>
        <taxon>Bacteria</taxon>
        <taxon>Pseudomonadati</taxon>
        <taxon>Pseudomonadota</taxon>
        <taxon>Alphaproteobacteria</taxon>
        <taxon>Rhodobacterales</taxon>
        <taxon>Paracoccaceae</taxon>
        <taxon>Paracoccus</taxon>
    </lineage>
</organism>
<dbReference type="InterPro" id="IPR001343">
    <property type="entry name" value="Hemolysn_Ca-bd"/>
</dbReference>
<dbReference type="AlphaFoldDB" id="A0A844HQ77"/>
<evidence type="ECO:0008006" key="3">
    <source>
        <dbReference type="Google" id="ProtNLM"/>
    </source>
</evidence>
<name>A0A844HQ77_9RHOB</name>
<dbReference type="PRINTS" id="PR00313">
    <property type="entry name" value="CABNDNGRPT"/>
</dbReference>
<dbReference type="Proteomes" id="UP000449846">
    <property type="component" value="Unassembled WGS sequence"/>
</dbReference>
<gene>
    <name evidence="1" type="ORF">GL300_11545</name>
</gene>
<proteinExistence type="predicted"/>
<evidence type="ECO:0000313" key="2">
    <source>
        <dbReference type="Proteomes" id="UP000449846"/>
    </source>
</evidence>
<evidence type="ECO:0000313" key="1">
    <source>
        <dbReference type="EMBL" id="MTH59841.1"/>
    </source>
</evidence>
<dbReference type="Gene3D" id="2.150.10.10">
    <property type="entry name" value="Serralysin-like metalloprotease, C-terminal"/>
    <property type="match status" value="1"/>
</dbReference>
<dbReference type="OrthoDB" id="9342475at2"/>
<accession>A0A844HQ77</accession>
<comment type="caution">
    <text evidence="1">The sequence shown here is derived from an EMBL/GenBank/DDBJ whole genome shotgun (WGS) entry which is preliminary data.</text>
</comment>
<protein>
    <recommendedName>
        <fullName evidence="3">Hemolysin-type calcium-binding repeat-containing protein</fullName>
    </recommendedName>
</protein>
<dbReference type="EMBL" id="WMIG01000004">
    <property type="protein sequence ID" value="MTH59841.1"/>
    <property type="molecule type" value="Genomic_DNA"/>
</dbReference>
<dbReference type="InterPro" id="IPR011049">
    <property type="entry name" value="Serralysin-like_metalloprot_C"/>
</dbReference>
<sequence length="121" mass="13013">MKGRDNSDRLFGEIGIDTLSGVAGADPLIGGSGADLLTSGIGADQFIFLSLSDDCRIQPFRSRSNQPFEDRCDQTTSTNDAFRFIGMPSFIRIAGELRSEQFGGSTVIMVTPTAMETPVSR</sequence>
<dbReference type="InterPro" id="IPR018511">
    <property type="entry name" value="Hemolysin-typ_Ca-bd_CS"/>
</dbReference>
<dbReference type="SUPFAM" id="SSF51120">
    <property type="entry name" value="beta-Roll"/>
    <property type="match status" value="1"/>
</dbReference>
<dbReference type="Pfam" id="PF00353">
    <property type="entry name" value="HemolysinCabind"/>
    <property type="match status" value="1"/>
</dbReference>
<dbReference type="PROSITE" id="PS00330">
    <property type="entry name" value="HEMOLYSIN_CALCIUM"/>
    <property type="match status" value="1"/>
</dbReference>
<dbReference type="GO" id="GO:0005509">
    <property type="term" value="F:calcium ion binding"/>
    <property type="evidence" value="ECO:0007669"/>
    <property type="project" value="InterPro"/>
</dbReference>
<keyword evidence="2" id="KW-1185">Reference proteome</keyword>
<reference evidence="1 2" key="1">
    <citation type="submission" date="2019-11" db="EMBL/GenBank/DDBJ databases">
        <authorList>
            <person name="Dong K."/>
        </authorList>
    </citation>
    <scope>NUCLEOTIDE SEQUENCE [LARGE SCALE GENOMIC DNA]</scope>
    <source>
        <strain evidence="1 2">NBRC 112902</strain>
    </source>
</reference>